<feature type="compositionally biased region" description="Polar residues" evidence="5">
    <location>
        <begin position="13"/>
        <end position="28"/>
    </location>
</feature>
<evidence type="ECO:0000313" key="9">
    <source>
        <dbReference type="Proteomes" id="UP000231693"/>
    </source>
</evidence>
<evidence type="ECO:0000313" key="8">
    <source>
        <dbReference type="EMBL" id="PJJ77689.1"/>
    </source>
</evidence>
<feature type="transmembrane region" description="Helical" evidence="6">
    <location>
        <begin position="134"/>
        <end position="159"/>
    </location>
</feature>
<feature type="compositionally biased region" description="Low complexity" evidence="5">
    <location>
        <begin position="36"/>
        <end position="89"/>
    </location>
</feature>
<evidence type="ECO:0000256" key="1">
    <source>
        <dbReference type="ARBA" id="ARBA00004141"/>
    </source>
</evidence>
<reference evidence="8 9" key="1">
    <citation type="submission" date="2017-11" db="EMBL/GenBank/DDBJ databases">
        <title>Genomic Encyclopedia of Archaeal and Bacterial Type Strains, Phase II (KMG-II): From Individual Species to Whole Genera.</title>
        <authorList>
            <person name="Goeker M."/>
        </authorList>
    </citation>
    <scope>NUCLEOTIDE SEQUENCE [LARGE SCALE GENOMIC DNA]</scope>
    <source>
        <strain evidence="8 9">DSM 25478</strain>
    </source>
</reference>
<accession>A0A2M9D0J7</accession>
<keyword evidence="2 6" id="KW-0812">Transmembrane</keyword>
<name>A0A2M9D0J7_9CELL</name>
<gene>
    <name evidence="8" type="ORF">CLV28_0914</name>
</gene>
<evidence type="ECO:0000256" key="6">
    <source>
        <dbReference type="SAM" id="Phobius"/>
    </source>
</evidence>
<dbReference type="GO" id="GO:0016020">
    <property type="term" value="C:membrane"/>
    <property type="evidence" value="ECO:0007669"/>
    <property type="project" value="UniProtKB-SubCell"/>
</dbReference>
<dbReference type="RefSeq" id="WP_239073322.1">
    <property type="nucleotide sequence ID" value="NZ_BOOX01000012.1"/>
</dbReference>
<feature type="region of interest" description="Disordered" evidence="5">
    <location>
        <begin position="1"/>
        <end position="101"/>
    </location>
</feature>
<evidence type="ECO:0000256" key="5">
    <source>
        <dbReference type="SAM" id="MobiDB-lite"/>
    </source>
</evidence>
<keyword evidence="3 6" id="KW-1133">Transmembrane helix</keyword>
<keyword evidence="9" id="KW-1185">Reference proteome</keyword>
<dbReference type="EMBL" id="PGFE01000001">
    <property type="protein sequence ID" value="PJJ77689.1"/>
    <property type="molecule type" value="Genomic_DNA"/>
</dbReference>
<evidence type="ECO:0000259" key="7">
    <source>
        <dbReference type="Pfam" id="PF05154"/>
    </source>
</evidence>
<dbReference type="Pfam" id="PF05154">
    <property type="entry name" value="TM2"/>
    <property type="match status" value="1"/>
</dbReference>
<sequence length="183" mass="19814">MSSQDPYDPYASGNDQPTAPLPQDQTPPYGSAGPTGYPAQQAYDQAPQQPYGQQSYGQQPYGQAPQQPYGQQPYGQQPYGQQPYGQPTQPGQPPYPAPYAAQDPYAKSRLAAGLLGIFLGALGIHRFYTGYTGLGITMLLISVLSFGFLAWAVGIWGLIEGILYLTDKTGSFSRDRSGRPLRD</sequence>
<evidence type="ECO:0000256" key="3">
    <source>
        <dbReference type="ARBA" id="ARBA00022989"/>
    </source>
</evidence>
<proteinExistence type="predicted"/>
<comment type="caution">
    <text evidence="8">The sequence shown here is derived from an EMBL/GenBank/DDBJ whole genome shotgun (WGS) entry which is preliminary data.</text>
</comment>
<dbReference type="AlphaFoldDB" id="A0A2M9D0J7"/>
<dbReference type="Proteomes" id="UP000231693">
    <property type="component" value="Unassembled WGS sequence"/>
</dbReference>
<evidence type="ECO:0000256" key="4">
    <source>
        <dbReference type="ARBA" id="ARBA00023136"/>
    </source>
</evidence>
<keyword evidence="4 6" id="KW-0472">Membrane</keyword>
<organism evidence="8 9">
    <name type="scientific">Sediminihabitans luteus</name>
    <dbReference type="NCBI Taxonomy" id="1138585"/>
    <lineage>
        <taxon>Bacteria</taxon>
        <taxon>Bacillati</taxon>
        <taxon>Actinomycetota</taxon>
        <taxon>Actinomycetes</taxon>
        <taxon>Micrococcales</taxon>
        <taxon>Cellulomonadaceae</taxon>
        <taxon>Sediminihabitans</taxon>
    </lineage>
</organism>
<comment type="subcellular location">
    <subcellularLocation>
        <location evidence="1">Membrane</location>
        <topology evidence="1">Multi-pass membrane protein</topology>
    </subcellularLocation>
</comment>
<dbReference type="InterPro" id="IPR007829">
    <property type="entry name" value="TM2"/>
</dbReference>
<evidence type="ECO:0000256" key="2">
    <source>
        <dbReference type="ARBA" id="ARBA00022692"/>
    </source>
</evidence>
<protein>
    <submittedName>
        <fullName evidence="8">TM2 domain-containing membrane protein YozV</fullName>
    </submittedName>
</protein>
<feature type="transmembrane region" description="Helical" evidence="6">
    <location>
        <begin position="110"/>
        <end position="128"/>
    </location>
</feature>
<feature type="domain" description="TM2" evidence="7">
    <location>
        <begin position="107"/>
        <end position="156"/>
    </location>
</feature>